<evidence type="ECO:0000256" key="1">
    <source>
        <dbReference type="ARBA" id="ARBA00001917"/>
    </source>
</evidence>
<evidence type="ECO:0000256" key="5">
    <source>
        <dbReference type="ARBA" id="ARBA00022857"/>
    </source>
</evidence>
<dbReference type="Proteomes" id="UP000652231">
    <property type="component" value="Unassembled WGS sequence"/>
</dbReference>
<comment type="caution">
    <text evidence="8">The sequence shown here is derived from an EMBL/GenBank/DDBJ whole genome shotgun (WGS) entry which is preliminary data.</text>
</comment>
<keyword evidence="4" id="KW-0288">FMN</keyword>
<gene>
    <name evidence="8" type="ORF">GCM10011312_21620</name>
</gene>
<dbReference type="EMBL" id="BMGK01000009">
    <property type="protein sequence ID" value="GGD97685.1"/>
    <property type="molecule type" value="Genomic_DNA"/>
</dbReference>
<comment type="cofactor">
    <cofactor evidence="1">
        <name>FMN</name>
        <dbReference type="ChEBI" id="CHEBI:58210"/>
    </cofactor>
</comment>
<evidence type="ECO:0000259" key="7">
    <source>
        <dbReference type="Pfam" id="PF00881"/>
    </source>
</evidence>
<evidence type="ECO:0000313" key="9">
    <source>
        <dbReference type="Proteomes" id="UP000652231"/>
    </source>
</evidence>
<reference evidence="8" key="2">
    <citation type="submission" date="2020-09" db="EMBL/GenBank/DDBJ databases">
        <authorList>
            <person name="Sun Q."/>
            <person name="Zhou Y."/>
        </authorList>
    </citation>
    <scope>NUCLEOTIDE SEQUENCE</scope>
    <source>
        <strain evidence="8">CGMCC 1.12924</strain>
    </source>
</reference>
<keyword evidence="3" id="KW-0285">Flavoprotein</keyword>
<dbReference type="GO" id="GO:0016491">
    <property type="term" value="F:oxidoreductase activity"/>
    <property type="evidence" value="ECO:0007669"/>
    <property type="project" value="UniProtKB-KW"/>
</dbReference>
<keyword evidence="6" id="KW-0560">Oxidoreductase</keyword>
<evidence type="ECO:0000256" key="2">
    <source>
        <dbReference type="ARBA" id="ARBA00007118"/>
    </source>
</evidence>
<dbReference type="InterPro" id="IPR000415">
    <property type="entry name" value="Nitroreductase-like"/>
</dbReference>
<dbReference type="SUPFAM" id="SSF55469">
    <property type="entry name" value="FMN-dependent nitroreductase-like"/>
    <property type="match status" value="1"/>
</dbReference>
<keyword evidence="9" id="KW-1185">Reference proteome</keyword>
<dbReference type="AlphaFoldDB" id="A0A8J2VB63"/>
<reference evidence="8" key="1">
    <citation type="journal article" date="2014" name="Int. J. Syst. Evol. Microbiol.">
        <title>Complete genome sequence of Corynebacterium casei LMG S-19264T (=DSM 44701T), isolated from a smear-ripened cheese.</title>
        <authorList>
            <consortium name="US DOE Joint Genome Institute (JGI-PGF)"/>
            <person name="Walter F."/>
            <person name="Albersmeier A."/>
            <person name="Kalinowski J."/>
            <person name="Ruckert C."/>
        </authorList>
    </citation>
    <scope>NUCLEOTIDE SEQUENCE</scope>
    <source>
        <strain evidence="8">CGMCC 1.12924</strain>
    </source>
</reference>
<accession>A0A8J2VB63</accession>
<keyword evidence="5" id="KW-0521">NADP</keyword>
<dbReference type="PANTHER" id="PTHR43673">
    <property type="entry name" value="NAD(P)H NITROREDUCTASE YDGI-RELATED"/>
    <property type="match status" value="1"/>
</dbReference>
<dbReference type="Pfam" id="PF00881">
    <property type="entry name" value="Nitroreductase"/>
    <property type="match status" value="1"/>
</dbReference>
<sequence length="215" mass="24777">MEKMTSSIINDLNWRYATKKFDANKKLSEEKVEILKNAFNLTATSYGLQPIKLLVIENPTIKKELLPFSMHQKQVQDASHLLVFCVVTEIDADYVTNYFERVQNTRGTSQTILAPFRDILIQDFEQKGKDRIFAWAKNQAYLAMGNLLTVCALEKIDSCPIEGFEPEGYDSYLKLQEKGLRSVLVMPVGYRADDDFFADMKKVRKELTDSVIHYQ</sequence>
<evidence type="ECO:0000256" key="4">
    <source>
        <dbReference type="ARBA" id="ARBA00022643"/>
    </source>
</evidence>
<organism evidence="8 9">
    <name type="scientific">Planktosalinus lacus</name>
    <dbReference type="NCBI Taxonomy" id="1526573"/>
    <lineage>
        <taxon>Bacteria</taxon>
        <taxon>Pseudomonadati</taxon>
        <taxon>Bacteroidota</taxon>
        <taxon>Flavobacteriia</taxon>
        <taxon>Flavobacteriales</taxon>
        <taxon>Flavobacteriaceae</taxon>
        <taxon>Planktosalinus</taxon>
    </lineage>
</organism>
<dbReference type="InterPro" id="IPR033878">
    <property type="entry name" value="NfsB-like"/>
</dbReference>
<evidence type="ECO:0000256" key="6">
    <source>
        <dbReference type="ARBA" id="ARBA00023002"/>
    </source>
</evidence>
<evidence type="ECO:0000313" key="8">
    <source>
        <dbReference type="EMBL" id="GGD97685.1"/>
    </source>
</evidence>
<comment type="similarity">
    <text evidence="2">Belongs to the nitroreductase family.</text>
</comment>
<protein>
    <submittedName>
        <fullName evidence="8">Nitroreductase</fullName>
    </submittedName>
</protein>
<feature type="domain" description="Nitroreductase" evidence="7">
    <location>
        <begin position="13"/>
        <end position="190"/>
    </location>
</feature>
<proteinExistence type="inferred from homology"/>
<dbReference type="Gene3D" id="3.40.109.10">
    <property type="entry name" value="NADH Oxidase"/>
    <property type="match status" value="1"/>
</dbReference>
<dbReference type="CDD" id="cd02149">
    <property type="entry name" value="NfsB-like"/>
    <property type="match status" value="1"/>
</dbReference>
<evidence type="ECO:0000256" key="3">
    <source>
        <dbReference type="ARBA" id="ARBA00022630"/>
    </source>
</evidence>
<name>A0A8J2VB63_9FLAO</name>
<dbReference type="InterPro" id="IPR029479">
    <property type="entry name" value="Nitroreductase"/>
</dbReference>
<dbReference type="PANTHER" id="PTHR43673:SF2">
    <property type="entry name" value="NITROREDUCTASE"/>
    <property type="match status" value="1"/>
</dbReference>